<dbReference type="VEuPathDB" id="FungiDB:TAPDE_004147"/>
<organism evidence="3 4">
    <name type="scientific">Taphrina deformans (strain PYCC 5710 / ATCC 11124 / CBS 356.35 / IMI 108563 / JCM 9778 / NBRC 8474)</name>
    <name type="common">Peach leaf curl fungus</name>
    <name type="synonym">Lalaria deformans</name>
    <dbReference type="NCBI Taxonomy" id="1097556"/>
    <lineage>
        <taxon>Eukaryota</taxon>
        <taxon>Fungi</taxon>
        <taxon>Dikarya</taxon>
        <taxon>Ascomycota</taxon>
        <taxon>Taphrinomycotina</taxon>
        <taxon>Taphrinomycetes</taxon>
        <taxon>Taphrinales</taxon>
        <taxon>Taphrinaceae</taxon>
        <taxon>Taphrina</taxon>
    </lineage>
</organism>
<reference evidence="3 4" key="1">
    <citation type="journal article" date="2013" name="MBio">
        <title>Genome sequencing of the plant pathogen Taphrina deformans, the causal agent of peach leaf curl.</title>
        <authorList>
            <person name="Cisse O.H."/>
            <person name="Almeida J.M.G.C.F."/>
            <person name="Fonseca A."/>
            <person name="Kumar A.A."/>
            <person name="Salojaervi J."/>
            <person name="Overmyer K."/>
            <person name="Hauser P.M."/>
            <person name="Pagni M."/>
        </authorList>
    </citation>
    <scope>NUCLEOTIDE SEQUENCE [LARGE SCALE GENOMIC DNA]</scope>
    <source>
        <strain evidence="4">PYCC 5710 / ATCC 11124 / CBS 356.35 / IMI 108563 / JCM 9778 / NBRC 8474</strain>
    </source>
</reference>
<protein>
    <submittedName>
        <fullName evidence="3">Uncharacterized protein</fullName>
    </submittedName>
</protein>
<evidence type="ECO:0000313" key="3">
    <source>
        <dbReference type="EMBL" id="CCG83827.1"/>
    </source>
</evidence>
<feature type="region of interest" description="Disordered" evidence="1">
    <location>
        <begin position="85"/>
        <end position="118"/>
    </location>
</feature>
<gene>
    <name evidence="3" type="ORF">TAPDE_004147</name>
</gene>
<feature type="chain" id="PRO_5004373299" evidence="2">
    <location>
        <begin position="21"/>
        <end position="118"/>
    </location>
</feature>
<evidence type="ECO:0000313" key="4">
    <source>
        <dbReference type="Proteomes" id="UP000013776"/>
    </source>
</evidence>
<evidence type="ECO:0000256" key="2">
    <source>
        <dbReference type="SAM" id="SignalP"/>
    </source>
</evidence>
<feature type="signal peptide" evidence="2">
    <location>
        <begin position="1"/>
        <end position="20"/>
    </location>
</feature>
<name>R4XDV9_TAPDE</name>
<dbReference type="AlphaFoldDB" id="R4XDV9"/>
<keyword evidence="2" id="KW-0732">Signal</keyword>
<accession>R4XDV9</accession>
<keyword evidence="4" id="KW-1185">Reference proteome</keyword>
<sequence length="118" mass="12781">MKASNLLLAAYSAVIASAVALPKESANQAIEDEKSRPVPGTGHPNWPTCSRDEIIDCSPKDRRAIVSKGPLGPCLRYYCINSNPTTAPLSDSVNELHARGDGENDYLFPEPEEPDDGW</sequence>
<dbReference type="Proteomes" id="UP000013776">
    <property type="component" value="Unassembled WGS sequence"/>
</dbReference>
<evidence type="ECO:0000256" key="1">
    <source>
        <dbReference type="SAM" id="MobiDB-lite"/>
    </source>
</evidence>
<comment type="caution">
    <text evidence="3">The sequence shown here is derived from an EMBL/GenBank/DDBJ whole genome shotgun (WGS) entry which is preliminary data.</text>
</comment>
<proteinExistence type="predicted"/>
<dbReference type="EMBL" id="CAHR02000182">
    <property type="protein sequence ID" value="CCG83827.1"/>
    <property type="molecule type" value="Genomic_DNA"/>
</dbReference>
<feature type="region of interest" description="Disordered" evidence="1">
    <location>
        <begin position="26"/>
        <end position="48"/>
    </location>
</feature>